<feature type="transmembrane region" description="Helical" evidence="1">
    <location>
        <begin position="52"/>
        <end position="74"/>
    </location>
</feature>
<feature type="transmembrane region" description="Helical" evidence="1">
    <location>
        <begin position="111"/>
        <end position="136"/>
    </location>
</feature>
<reference evidence="3" key="1">
    <citation type="journal article" date="2019" name="Int. J. Syst. Evol. Microbiol.">
        <title>The Global Catalogue of Microorganisms (GCM) 10K type strain sequencing project: providing services to taxonomists for standard genome sequencing and annotation.</title>
        <authorList>
            <consortium name="The Broad Institute Genomics Platform"/>
            <consortium name="The Broad Institute Genome Sequencing Center for Infectious Disease"/>
            <person name="Wu L."/>
            <person name="Ma J."/>
        </authorList>
    </citation>
    <scope>NUCLEOTIDE SEQUENCE [LARGE SCALE GENOMIC DNA]</scope>
    <source>
        <strain evidence="3">CGMCC 4.7289</strain>
    </source>
</reference>
<keyword evidence="1" id="KW-0812">Transmembrane</keyword>
<accession>A0ABV8LUT5</accession>
<feature type="transmembrane region" description="Helical" evidence="1">
    <location>
        <begin position="464"/>
        <end position="481"/>
    </location>
</feature>
<keyword evidence="3" id="KW-1185">Reference proteome</keyword>
<dbReference type="Proteomes" id="UP001595816">
    <property type="component" value="Unassembled WGS sequence"/>
</dbReference>
<organism evidence="2 3">
    <name type="scientific">Hamadaea flava</name>
    <dbReference type="NCBI Taxonomy" id="1742688"/>
    <lineage>
        <taxon>Bacteria</taxon>
        <taxon>Bacillati</taxon>
        <taxon>Actinomycetota</taxon>
        <taxon>Actinomycetes</taxon>
        <taxon>Micromonosporales</taxon>
        <taxon>Micromonosporaceae</taxon>
        <taxon>Hamadaea</taxon>
    </lineage>
</organism>
<evidence type="ECO:0000256" key="1">
    <source>
        <dbReference type="SAM" id="Phobius"/>
    </source>
</evidence>
<dbReference type="EMBL" id="JBHSAY010000015">
    <property type="protein sequence ID" value="MFC4134791.1"/>
    <property type="molecule type" value="Genomic_DNA"/>
</dbReference>
<proteinExistence type="predicted"/>
<evidence type="ECO:0008006" key="4">
    <source>
        <dbReference type="Google" id="ProtNLM"/>
    </source>
</evidence>
<comment type="caution">
    <text evidence="2">The sequence shown here is derived from an EMBL/GenBank/DDBJ whole genome shotgun (WGS) entry which is preliminary data.</text>
</comment>
<name>A0ABV8LUT5_9ACTN</name>
<feature type="transmembrane region" description="Helical" evidence="1">
    <location>
        <begin position="240"/>
        <end position="259"/>
    </location>
</feature>
<gene>
    <name evidence="2" type="ORF">ACFOZ4_29635</name>
</gene>
<feature type="transmembrane region" description="Helical" evidence="1">
    <location>
        <begin position="179"/>
        <end position="201"/>
    </location>
</feature>
<dbReference type="RefSeq" id="WP_253761071.1">
    <property type="nucleotide sequence ID" value="NZ_JAMZDZ010000001.1"/>
</dbReference>
<protein>
    <recommendedName>
        <fullName evidence="4">Dolichyl-phosphate-mannose-protein mannosyltransferase</fullName>
    </recommendedName>
</protein>
<sequence length="530" mass="58515">MSDRLTRTRRVFAPRGGYYQGGSQTYRPGDGLGSLPKLLPTEIWRWVRSHRLFVALFAVGAFVRFLAIIGNYPILWFGGDSDLYVLVAANVYPPAGNPAGYGLALRLLRPFHSFTVVALAQHLAGLLVGLAIYLPLTRLERIGRRRVYRLPRWAAALFAAPAMLDAYQIQLEHLIMSEAMFGFCVVIGVILVMQARIGSYWAATTGLVLLSIASVTRTIGLPILLLAIASLLLKRVGVRVLAVAALAAALPLIGYATWFDNYHGRFALSGVDGLYLWSRTAAFADCAQLKLSDAERLLCPDHVPQEIRDQHPPASLWLWSDWSPLRQLPSTMDEDVRNELARQFAIKVIQQQPVDYAIAVIKDFSLSFHWERAPHPGESTLVYYRFTRNDQPLPVDHSSGSLSVRELAELYAPMDGTHVRQPVANWLYAYQSIFATRGPMLALLLAAGLAGIARRWRRWGGEALLPWVCSMALLAVPVMTADFDHRYVLPAIPLACLAAGLATRGRLSELASAKAAHPVKGPALTRANHG</sequence>
<feature type="transmembrane region" description="Helical" evidence="1">
    <location>
        <begin position="428"/>
        <end position="452"/>
    </location>
</feature>
<feature type="transmembrane region" description="Helical" evidence="1">
    <location>
        <begin position="207"/>
        <end position="233"/>
    </location>
</feature>
<evidence type="ECO:0000313" key="3">
    <source>
        <dbReference type="Proteomes" id="UP001595816"/>
    </source>
</evidence>
<keyword evidence="1" id="KW-0472">Membrane</keyword>
<evidence type="ECO:0000313" key="2">
    <source>
        <dbReference type="EMBL" id="MFC4134791.1"/>
    </source>
</evidence>
<keyword evidence="1" id="KW-1133">Transmembrane helix</keyword>